<feature type="signal peptide" evidence="2">
    <location>
        <begin position="1"/>
        <end position="30"/>
    </location>
</feature>
<gene>
    <name evidence="4" type="ORF">AERYTH_01315</name>
</gene>
<evidence type="ECO:0000259" key="3">
    <source>
        <dbReference type="Pfam" id="PF00432"/>
    </source>
</evidence>
<feature type="domain" description="Prenyltransferase alpha-alpha toroid" evidence="3">
    <location>
        <begin position="172"/>
        <end position="302"/>
    </location>
</feature>
<evidence type="ECO:0000313" key="4">
    <source>
        <dbReference type="EMBL" id="ALX03433.1"/>
    </source>
</evidence>
<proteinExistence type="predicted"/>
<dbReference type="InterPro" id="IPR001330">
    <property type="entry name" value="Prenyltrans"/>
</dbReference>
<keyword evidence="1" id="KW-0677">Repeat</keyword>
<dbReference type="SUPFAM" id="SSF48239">
    <property type="entry name" value="Terpenoid cyclases/Protein prenyltransferases"/>
    <property type="match status" value="1"/>
</dbReference>
<dbReference type="Proteomes" id="UP000067689">
    <property type="component" value="Chromosome"/>
</dbReference>
<accession>A0A0U4B5U8</accession>
<organism evidence="4 5">
    <name type="scientific">Aeromicrobium erythreum</name>
    <dbReference type="NCBI Taxonomy" id="2041"/>
    <lineage>
        <taxon>Bacteria</taxon>
        <taxon>Bacillati</taxon>
        <taxon>Actinomycetota</taxon>
        <taxon>Actinomycetes</taxon>
        <taxon>Propionibacteriales</taxon>
        <taxon>Nocardioidaceae</taxon>
        <taxon>Aeromicrobium</taxon>
    </lineage>
</organism>
<dbReference type="STRING" id="2041.AERYTH_01315"/>
<dbReference type="OrthoDB" id="4842970at2"/>
<feature type="chain" id="PRO_5006846972" description="Prenyltransferase alpha-alpha toroid domain-containing protein" evidence="2">
    <location>
        <begin position="31"/>
        <end position="529"/>
    </location>
</feature>
<protein>
    <recommendedName>
        <fullName evidence="3">Prenyltransferase alpha-alpha toroid domain-containing protein</fullName>
    </recommendedName>
</protein>
<dbReference type="Gene3D" id="1.50.10.20">
    <property type="match status" value="2"/>
</dbReference>
<dbReference type="AlphaFoldDB" id="A0A0U4B5U8"/>
<dbReference type="KEGG" id="aer:AERYTH_01315"/>
<dbReference type="CDD" id="cd00688">
    <property type="entry name" value="ISOPREN_C2_like"/>
    <property type="match status" value="1"/>
</dbReference>
<dbReference type="GO" id="GO:0003824">
    <property type="term" value="F:catalytic activity"/>
    <property type="evidence" value="ECO:0007669"/>
    <property type="project" value="InterPro"/>
</dbReference>
<evidence type="ECO:0000256" key="1">
    <source>
        <dbReference type="ARBA" id="ARBA00022737"/>
    </source>
</evidence>
<name>A0A0U4B5U8_9ACTN</name>
<reference evidence="4 5" key="1">
    <citation type="journal article" date="1991" name="Int. J. Syst. Bacteriol.">
        <title>Description of the erythromycin-producing bacterium Arthrobacter sp. strain NRRL B-3381 as Aeromicrobium erythreum gen. nov., sp. nov.</title>
        <authorList>
            <person name="Miller E.S."/>
            <person name="Woese C.R."/>
            <person name="Brenner S."/>
        </authorList>
    </citation>
    <scope>NUCLEOTIDE SEQUENCE [LARGE SCALE GENOMIC DNA]</scope>
    <source>
        <strain evidence="4 5">AR18</strain>
    </source>
</reference>
<dbReference type="InterPro" id="IPR008930">
    <property type="entry name" value="Terpenoid_cyclase/PrenylTrfase"/>
</dbReference>
<dbReference type="InterPro" id="IPR006311">
    <property type="entry name" value="TAT_signal"/>
</dbReference>
<dbReference type="Pfam" id="PF00432">
    <property type="entry name" value="Prenyltrans"/>
    <property type="match status" value="1"/>
</dbReference>
<dbReference type="EMBL" id="CP011502">
    <property type="protein sequence ID" value="ALX03433.1"/>
    <property type="molecule type" value="Genomic_DNA"/>
</dbReference>
<dbReference type="PATRIC" id="fig|2041.4.peg.278"/>
<dbReference type="PROSITE" id="PS51318">
    <property type="entry name" value="TAT"/>
    <property type="match status" value="1"/>
</dbReference>
<keyword evidence="5" id="KW-1185">Reference proteome</keyword>
<evidence type="ECO:0000313" key="5">
    <source>
        <dbReference type="Proteomes" id="UP000067689"/>
    </source>
</evidence>
<dbReference type="RefSeq" id="WP_067853630.1">
    <property type="nucleotide sequence ID" value="NZ_CP011502.1"/>
</dbReference>
<evidence type="ECO:0000256" key="2">
    <source>
        <dbReference type="SAM" id="SignalP"/>
    </source>
</evidence>
<keyword evidence="2" id="KW-0732">Signal</keyword>
<sequence>MKHTLRRGIVATAVVALGAGLLGAAPAAQAAPNSYAYSAARWLDDQLTDGVVHNEQYDFDDLGLTIDVFLALHDLETRTATQQRIVEALASKVDEYTTGGSFAPDDRYAGATGKLASAVQEAGQDATSFGGVNLVQRAEERVVTEGTSAGRASDLSEYGDFSNTIGQAWVVRALSTASSSRAASTVEYLLKQQCANGGFRVSMADEQCGTPGAEQGPTVDATAFALQALEVAREHGISGLDDDVAEATDWLLRTQAADGSFSDGGTANTNSTGLAAATLRAVGQVGRAGAAASWIVSKQVTDAKAEDTALGNEIGAIAYDDAALQTGLEKGIPVEARDQWIRATAQAAVGVDAQLPPATFTVTAPAGYVAGGSTVAVRATGLASGEKARVVLAGGGAVSVFANADGLATASVKASARTGTVRATVTGSRSNRVGSTSVRVLAASARFPASVGATSVKVNGKVRVNARGLAAGEPVRVYYRSRYVATGTASSTGRFTTVIGVGPATGRKTVFVRGLTDTRQGTATLTVGR</sequence>